<dbReference type="Pfam" id="PF10453">
    <property type="entry name" value="NUFIP1"/>
    <property type="match status" value="1"/>
</dbReference>
<protein>
    <submittedName>
        <fullName evidence="3">Nuclear fragile X mental retardation-interacting protein 1</fullName>
    </submittedName>
</protein>
<gene>
    <name evidence="3" type="primary">Nufip1_5</name>
    <name evidence="3" type="ORF">g.59921</name>
</gene>
<dbReference type="GO" id="GO:0000492">
    <property type="term" value="P:box C/D snoRNP assembly"/>
    <property type="evidence" value="ECO:0007669"/>
    <property type="project" value="TreeGrafter"/>
</dbReference>
<feature type="domain" description="FMR1-interacting protein 1 conserved" evidence="2">
    <location>
        <begin position="550"/>
        <end position="580"/>
    </location>
</feature>
<dbReference type="InterPro" id="IPR019496">
    <property type="entry name" value="NUFIP1_cons_dom"/>
</dbReference>
<evidence type="ECO:0000259" key="2">
    <source>
        <dbReference type="Pfam" id="PF10453"/>
    </source>
</evidence>
<dbReference type="GO" id="GO:0005634">
    <property type="term" value="C:nucleus"/>
    <property type="evidence" value="ECO:0007669"/>
    <property type="project" value="TreeGrafter"/>
</dbReference>
<dbReference type="PANTHER" id="PTHR13309">
    <property type="entry name" value="NUCLEAR FRAGILE X MENTAL RETARDATION PROTEIN INTERACTING PROTEIN 1"/>
    <property type="match status" value="1"/>
</dbReference>
<evidence type="ECO:0000313" key="3">
    <source>
        <dbReference type="EMBL" id="JAT56224.1"/>
    </source>
</evidence>
<dbReference type="EMBL" id="GDJX01011712">
    <property type="protein sequence ID" value="JAT56224.1"/>
    <property type="molecule type" value="Transcribed_RNA"/>
</dbReference>
<feature type="compositionally biased region" description="Polar residues" evidence="1">
    <location>
        <begin position="378"/>
        <end position="405"/>
    </location>
</feature>
<evidence type="ECO:0000256" key="1">
    <source>
        <dbReference type="SAM" id="MobiDB-lite"/>
    </source>
</evidence>
<feature type="region of interest" description="Disordered" evidence="1">
    <location>
        <begin position="374"/>
        <end position="413"/>
    </location>
</feature>
<dbReference type="PANTHER" id="PTHR13309:SF0">
    <property type="entry name" value="FMR1-INTERACTING PROTEIN NUFIP1"/>
    <property type="match status" value="1"/>
</dbReference>
<dbReference type="AlphaFoldDB" id="A0A1D1YNL7"/>
<organism evidence="3">
    <name type="scientific">Anthurium amnicola</name>
    <dbReference type="NCBI Taxonomy" id="1678845"/>
    <lineage>
        <taxon>Eukaryota</taxon>
        <taxon>Viridiplantae</taxon>
        <taxon>Streptophyta</taxon>
        <taxon>Embryophyta</taxon>
        <taxon>Tracheophyta</taxon>
        <taxon>Spermatophyta</taxon>
        <taxon>Magnoliopsida</taxon>
        <taxon>Liliopsida</taxon>
        <taxon>Araceae</taxon>
        <taxon>Pothoideae</taxon>
        <taxon>Potheae</taxon>
        <taxon>Anthurium</taxon>
    </lineage>
</organism>
<dbReference type="InterPro" id="IPR039136">
    <property type="entry name" value="NUFIP1-like"/>
</dbReference>
<feature type="non-terminal residue" evidence="3">
    <location>
        <position position="1"/>
    </location>
</feature>
<feature type="compositionally biased region" description="Basic and acidic residues" evidence="1">
    <location>
        <begin position="525"/>
        <end position="542"/>
    </location>
</feature>
<sequence>KAQPAAQVFTPLPPSPTLLQALGAPFCSVVFSTRLQSLLAAFSLDTLYVRVFFPSSSTEGRVRKGARKMFPFFPSLPNQVQTPGGNGLAPQQMMLPNLQQQVCNPCSQPNPVGFNNLQQIPSQLHAQHHQFQNPQMAAFNNQNMGNMQGRGMVRPGHPQMTPSPSLARSPNVPLAVQTPLMGVQPQQGNSCLQPHPQNLNQIAALAFQGQICNPQTLNQLGVPQHSGQFGINSQMHNVNQLGPHPKTEQLWPQNLSQNLNQVMGLLGQFQSQGPMPPLDQLQQLLLHALGITQTGQFNFPHSSLPVVSGPSSHNTFSSNTHLGPRSNDSGFDNALVSTHPTSSKAQCQGTSIEMAIGSQNAAQKSFVAMHNIPHSSRPVVSTPGSQNTSSSNTLLGPRSTDSGWPSTDPMKSKVQGQGEFVEMAIVNQNAAQNSIVPMQNSPSSFSAISARPNYKLKIFPSDSVQLAQASHTKYGKNDVSVTISGNYACRNFKRNSHGIVRREQSYRFQKPNHQARNWGKGPQNGREREPQHANYEKRDPVNHRRRGSLKYTEEEIKQWREARKRNFPTAANIERKKHQRYGSHEALNEEAKICRQQLKEVLARQMEMGFEAAEVPSHYLSDPESKPCDRSKKEKSYIAGRYPSNGKRRRHNSDKWQFKRQKTIDEASPALVPRKREPTLLQRLLNSEIKRDRSQLLQVFRFMALNSFFDHWPDKPLEYPQVITKDLISEVGGADGKSLPAGDSTTSGVGKNFRAEEADGQAETVAADRAEESTAMCICKNCSDSSDEDGEIGG</sequence>
<dbReference type="GO" id="GO:0003723">
    <property type="term" value="F:RNA binding"/>
    <property type="evidence" value="ECO:0007669"/>
    <property type="project" value="InterPro"/>
</dbReference>
<feature type="region of interest" description="Disordered" evidence="1">
    <location>
        <begin position="507"/>
        <end position="542"/>
    </location>
</feature>
<accession>A0A1D1YNL7</accession>
<proteinExistence type="predicted"/>
<reference evidence="3" key="1">
    <citation type="submission" date="2015-07" db="EMBL/GenBank/DDBJ databases">
        <title>Transcriptome Assembly of Anthurium amnicola.</title>
        <authorList>
            <person name="Suzuki J."/>
        </authorList>
    </citation>
    <scope>NUCLEOTIDE SEQUENCE</scope>
</reference>
<name>A0A1D1YNL7_9ARAE</name>